<dbReference type="EMBL" id="RQJO01000008">
    <property type="protein sequence ID" value="RRB04378.1"/>
    <property type="molecule type" value="Genomic_DNA"/>
</dbReference>
<evidence type="ECO:0000313" key="2">
    <source>
        <dbReference type="Proteomes" id="UP000271925"/>
    </source>
</evidence>
<dbReference type="RefSeq" id="WP_124875041.1">
    <property type="nucleotide sequence ID" value="NZ_RQJO01000008.1"/>
</dbReference>
<gene>
    <name evidence="1" type="ORF">EHT25_12805</name>
</gene>
<dbReference type="OrthoDB" id="1122968at2"/>
<sequence length="67" mass="7773">MLIERTANEVIIRLPASVDVTGLQRVVDYLTYKEATADSKATQEQVDELAKEIKKGWWKQNRNRLLK</sequence>
<protein>
    <submittedName>
        <fullName evidence="1">Uncharacterized protein</fullName>
    </submittedName>
</protein>
<name>A0A3P1BTD6_9BACT</name>
<dbReference type="AlphaFoldDB" id="A0A3P1BTD6"/>
<dbReference type="Proteomes" id="UP000271925">
    <property type="component" value="Unassembled WGS sequence"/>
</dbReference>
<evidence type="ECO:0000313" key="1">
    <source>
        <dbReference type="EMBL" id="RRB04378.1"/>
    </source>
</evidence>
<reference evidence="1 2" key="1">
    <citation type="submission" date="2018-11" db="EMBL/GenBank/DDBJ databases">
        <authorList>
            <person name="Zhou Z."/>
            <person name="Wang G."/>
        </authorList>
    </citation>
    <scope>NUCLEOTIDE SEQUENCE [LARGE SCALE GENOMIC DNA]</scope>
    <source>
        <strain evidence="1 2">KCTC52004</strain>
    </source>
</reference>
<proteinExistence type="predicted"/>
<accession>A0A3P1BTD6</accession>
<organism evidence="1 2">
    <name type="scientific">Larkinella rosea</name>
    <dbReference type="NCBI Taxonomy" id="2025312"/>
    <lineage>
        <taxon>Bacteria</taxon>
        <taxon>Pseudomonadati</taxon>
        <taxon>Bacteroidota</taxon>
        <taxon>Cytophagia</taxon>
        <taxon>Cytophagales</taxon>
        <taxon>Spirosomataceae</taxon>
        <taxon>Larkinella</taxon>
    </lineage>
</organism>
<keyword evidence="2" id="KW-1185">Reference proteome</keyword>
<comment type="caution">
    <text evidence="1">The sequence shown here is derived from an EMBL/GenBank/DDBJ whole genome shotgun (WGS) entry which is preliminary data.</text>
</comment>